<dbReference type="AlphaFoldDB" id="A0A7J7IYK7"/>
<dbReference type="EMBL" id="VXIV02003305">
    <property type="protein sequence ID" value="KAF6018484.1"/>
    <property type="molecule type" value="Genomic_DNA"/>
</dbReference>
<dbReference type="Gene3D" id="3.30.9.10">
    <property type="entry name" value="D-Amino Acid Oxidase, subunit A, domain 2"/>
    <property type="match status" value="1"/>
</dbReference>
<comment type="similarity">
    <text evidence="6">Belongs to the L2HGDH family.</text>
</comment>
<feature type="domain" description="FAD dependent oxidoreductase" evidence="9">
    <location>
        <begin position="37"/>
        <end position="436"/>
    </location>
</feature>
<dbReference type="NCBIfam" id="NF008726">
    <property type="entry name" value="PRK11728.1"/>
    <property type="match status" value="1"/>
</dbReference>
<evidence type="ECO:0000256" key="4">
    <source>
        <dbReference type="ARBA" id="ARBA00023002"/>
    </source>
</evidence>
<comment type="catalytic activity">
    <reaction evidence="5">
        <text>(S)-2-hydroxyglutarate + A = 2-oxoglutarate + AH2</text>
        <dbReference type="Rhea" id="RHEA:21252"/>
        <dbReference type="ChEBI" id="CHEBI:13193"/>
        <dbReference type="ChEBI" id="CHEBI:16782"/>
        <dbReference type="ChEBI" id="CHEBI:16810"/>
        <dbReference type="ChEBI" id="CHEBI:17499"/>
        <dbReference type="EC" id="1.1.99.2"/>
    </reaction>
</comment>
<proteinExistence type="inferred from homology"/>
<keyword evidence="4" id="KW-0560">Oxidoreductase</keyword>
<keyword evidence="2" id="KW-0285">Flavoprotein</keyword>
<dbReference type="SUPFAM" id="SSF51905">
    <property type="entry name" value="FAD/NAD(P)-binding domain"/>
    <property type="match status" value="1"/>
</dbReference>
<evidence type="ECO:0000313" key="11">
    <source>
        <dbReference type="Proteomes" id="UP000593567"/>
    </source>
</evidence>
<evidence type="ECO:0000256" key="7">
    <source>
        <dbReference type="ARBA" id="ARBA00038878"/>
    </source>
</evidence>
<dbReference type="Pfam" id="PF01266">
    <property type="entry name" value="DAO"/>
    <property type="match status" value="1"/>
</dbReference>
<organism evidence="10 11">
    <name type="scientific">Bugula neritina</name>
    <name type="common">Brown bryozoan</name>
    <name type="synonym">Sertularia neritina</name>
    <dbReference type="NCBI Taxonomy" id="10212"/>
    <lineage>
        <taxon>Eukaryota</taxon>
        <taxon>Metazoa</taxon>
        <taxon>Spiralia</taxon>
        <taxon>Lophotrochozoa</taxon>
        <taxon>Bryozoa</taxon>
        <taxon>Gymnolaemata</taxon>
        <taxon>Cheilostomatida</taxon>
        <taxon>Flustrina</taxon>
        <taxon>Buguloidea</taxon>
        <taxon>Bugulidae</taxon>
        <taxon>Bugula</taxon>
    </lineage>
</organism>
<comment type="cofactor">
    <cofactor evidence="1">
        <name>FAD</name>
        <dbReference type="ChEBI" id="CHEBI:57692"/>
    </cofactor>
</comment>
<evidence type="ECO:0000313" key="10">
    <source>
        <dbReference type="EMBL" id="KAF6018484.1"/>
    </source>
</evidence>
<evidence type="ECO:0000256" key="5">
    <source>
        <dbReference type="ARBA" id="ARBA00036066"/>
    </source>
</evidence>
<keyword evidence="3" id="KW-0274">FAD</keyword>
<gene>
    <name evidence="10" type="ORF">EB796_023208</name>
</gene>
<accession>A0A7J7IYK7</accession>
<evidence type="ECO:0000256" key="6">
    <source>
        <dbReference type="ARBA" id="ARBA00037941"/>
    </source>
</evidence>
<dbReference type="InterPro" id="IPR006076">
    <property type="entry name" value="FAD-dep_OxRdtase"/>
</dbReference>
<name>A0A7J7IYK7_BUGNE</name>
<dbReference type="PANTHER" id="PTHR43104">
    <property type="entry name" value="L-2-HYDROXYGLUTARATE DEHYDROGENASE, MITOCHONDRIAL"/>
    <property type="match status" value="1"/>
</dbReference>
<evidence type="ECO:0000256" key="8">
    <source>
        <dbReference type="ARBA" id="ARBA00041137"/>
    </source>
</evidence>
<evidence type="ECO:0000256" key="1">
    <source>
        <dbReference type="ARBA" id="ARBA00001974"/>
    </source>
</evidence>
<dbReference type="GO" id="GO:0047545">
    <property type="term" value="F:(S)-2-hydroxyglutarate dehydrogenase activity"/>
    <property type="evidence" value="ECO:0007669"/>
    <property type="project" value="UniProtKB-EC"/>
</dbReference>
<keyword evidence="11" id="KW-1185">Reference proteome</keyword>
<dbReference type="PANTHER" id="PTHR43104:SF2">
    <property type="entry name" value="L-2-HYDROXYGLUTARATE DEHYDROGENASE, MITOCHONDRIAL"/>
    <property type="match status" value="1"/>
</dbReference>
<sequence length="444" mass="49125">MWKVTGPSAAGKKLVGVGVFRSFSCSSNWNSDKHCYDVAVVGGGIVGPAVVREVQTRYPTLKCAILEKESSFAQHQSGRSSGVIHAGIYYKPDSLMAKLCVSGLHKMYKFCERHKIPHERCGKLIVATEREELPRLDELLSRAKVNNVPDVKMIEGNEIKDIEPHCQGLRAIHSPHTGIVDYGAVANHLVELFRRDGGQTYTNFEVSSFSKPEATSSEYVCIHGNDKDTVIKSKYVITCAGLYSDKVAQMSGGDRLPKIVPFRGDYLVLKPGKRHLARGNIYPVPDPRFPFLGFHFTPRMNGDMWLGPNAVLAFKREGYSPFDFNAKEFIEAITYRGVQKLVLKNFGYAASELYYGVNLRATVKKLQRFIPDITPDDVERGPSGVRAIALAPDGTLVSDFIYEGGTGDFSPHMLHVRNAPSPAATSSLAIAEMVVDEAQKRFHL</sequence>
<evidence type="ECO:0000259" key="9">
    <source>
        <dbReference type="Pfam" id="PF01266"/>
    </source>
</evidence>
<dbReference type="OrthoDB" id="498204at2759"/>
<dbReference type="Gene3D" id="3.50.50.60">
    <property type="entry name" value="FAD/NAD(P)-binding domain"/>
    <property type="match status" value="1"/>
</dbReference>
<dbReference type="Proteomes" id="UP000593567">
    <property type="component" value="Unassembled WGS sequence"/>
</dbReference>
<dbReference type="InterPro" id="IPR036188">
    <property type="entry name" value="FAD/NAD-bd_sf"/>
</dbReference>
<reference evidence="10" key="1">
    <citation type="submission" date="2020-06" db="EMBL/GenBank/DDBJ databases">
        <title>Draft genome of Bugula neritina, a colonial animal packing powerful symbionts and potential medicines.</title>
        <authorList>
            <person name="Rayko M."/>
        </authorList>
    </citation>
    <scope>NUCLEOTIDE SEQUENCE [LARGE SCALE GENOMIC DNA]</scope>
    <source>
        <strain evidence="10">Kwan_BN1</strain>
    </source>
</reference>
<evidence type="ECO:0000256" key="2">
    <source>
        <dbReference type="ARBA" id="ARBA00022630"/>
    </source>
</evidence>
<comment type="caution">
    <text evidence="10">The sequence shown here is derived from an EMBL/GenBank/DDBJ whole genome shotgun (WGS) entry which is preliminary data.</text>
</comment>
<protein>
    <recommendedName>
        <fullName evidence="8">L-2-hydroxyglutarate dehydrogenase, mitochondrial</fullName>
        <ecNumber evidence="7">1.1.99.2</ecNumber>
    </recommendedName>
</protein>
<evidence type="ECO:0000256" key="3">
    <source>
        <dbReference type="ARBA" id="ARBA00022827"/>
    </source>
</evidence>
<dbReference type="EC" id="1.1.99.2" evidence="7"/>